<evidence type="ECO:0000313" key="2">
    <source>
        <dbReference type="Proteomes" id="UP001201262"/>
    </source>
</evidence>
<dbReference type="RefSeq" id="XP_046068543.1">
    <property type="nucleotide sequence ID" value="XM_046216858.1"/>
</dbReference>
<accession>A0AAD4PT51</accession>
<gene>
    <name evidence="1" type="ORF">BGW36DRAFT_384943</name>
</gene>
<comment type="caution">
    <text evidence="1">The sequence shown here is derived from an EMBL/GenBank/DDBJ whole genome shotgun (WGS) entry which is preliminary data.</text>
</comment>
<sequence>MKYTRLIPCWFCYYLFYSPLPRTTFHYLCFIYVLPLRMYVYSCYVVQIREFYVVGHYLYL</sequence>
<proteinExistence type="predicted"/>
<dbReference type="EMBL" id="JAJTJA010000010">
    <property type="protein sequence ID" value="KAH8692670.1"/>
    <property type="molecule type" value="Genomic_DNA"/>
</dbReference>
<feature type="non-terminal residue" evidence="1">
    <location>
        <position position="60"/>
    </location>
</feature>
<dbReference type="Proteomes" id="UP001201262">
    <property type="component" value="Unassembled WGS sequence"/>
</dbReference>
<evidence type="ECO:0000313" key="1">
    <source>
        <dbReference type="EMBL" id="KAH8692670.1"/>
    </source>
</evidence>
<dbReference type="AlphaFoldDB" id="A0AAD4PT51"/>
<dbReference type="GeneID" id="70247145"/>
<organism evidence="1 2">
    <name type="scientific">Talaromyces proteolyticus</name>
    <dbReference type="NCBI Taxonomy" id="1131652"/>
    <lineage>
        <taxon>Eukaryota</taxon>
        <taxon>Fungi</taxon>
        <taxon>Dikarya</taxon>
        <taxon>Ascomycota</taxon>
        <taxon>Pezizomycotina</taxon>
        <taxon>Eurotiomycetes</taxon>
        <taxon>Eurotiomycetidae</taxon>
        <taxon>Eurotiales</taxon>
        <taxon>Trichocomaceae</taxon>
        <taxon>Talaromyces</taxon>
        <taxon>Talaromyces sect. Bacilispori</taxon>
    </lineage>
</organism>
<keyword evidence="2" id="KW-1185">Reference proteome</keyword>
<name>A0AAD4PT51_9EURO</name>
<reference evidence="1" key="1">
    <citation type="submission" date="2021-12" db="EMBL/GenBank/DDBJ databases">
        <title>Convergent genome expansion in fungi linked to evolution of root-endophyte symbiosis.</title>
        <authorList>
            <consortium name="DOE Joint Genome Institute"/>
            <person name="Ke Y.-H."/>
            <person name="Bonito G."/>
            <person name="Liao H.-L."/>
            <person name="Looney B."/>
            <person name="Rojas-Flechas A."/>
            <person name="Nash J."/>
            <person name="Hameed K."/>
            <person name="Schadt C."/>
            <person name="Martin F."/>
            <person name="Crous P.W."/>
            <person name="Miettinen O."/>
            <person name="Magnuson J.K."/>
            <person name="Labbe J."/>
            <person name="Jacobson D."/>
            <person name="Doktycz M.J."/>
            <person name="Veneault-Fourrey C."/>
            <person name="Kuo A."/>
            <person name="Mondo S."/>
            <person name="Calhoun S."/>
            <person name="Riley R."/>
            <person name="Ohm R."/>
            <person name="LaButti K."/>
            <person name="Andreopoulos B."/>
            <person name="Pangilinan J."/>
            <person name="Nolan M."/>
            <person name="Tritt A."/>
            <person name="Clum A."/>
            <person name="Lipzen A."/>
            <person name="Daum C."/>
            <person name="Barry K."/>
            <person name="Grigoriev I.V."/>
            <person name="Vilgalys R."/>
        </authorList>
    </citation>
    <scope>NUCLEOTIDE SEQUENCE</scope>
    <source>
        <strain evidence="1">PMI_201</strain>
    </source>
</reference>
<protein>
    <submittedName>
        <fullName evidence="1">Uncharacterized protein</fullName>
    </submittedName>
</protein>